<dbReference type="GO" id="GO:0016787">
    <property type="term" value="F:hydrolase activity"/>
    <property type="evidence" value="ECO:0007669"/>
    <property type="project" value="UniProtKB-KW"/>
</dbReference>
<accession>A0A0C3LBG3</accession>
<dbReference type="STRING" id="1051891.A0A0C3LBG3"/>
<dbReference type="PANTHER" id="PTHR36183">
    <property type="entry name" value="BETA-GLUCURONIDASE"/>
    <property type="match status" value="1"/>
</dbReference>
<dbReference type="SUPFAM" id="SSF51445">
    <property type="entry name" value="(Trans)glycosidases"/>
    <property type="match status" value="1"/>
</dbReference>
<feature type="transmembrane region" description="Helical" evidence="1">
    <location>
        <begin position="623"/>
        <end position="646"/>
    </location>
</feature>
<reference evidence="5" key="2">
    <citation type="submission" date="2015-01" db="EMBL/GenBank/DDBJ databases">
        <title>Evolutionary Origins and Diversification of the Mycorrhizal Mutualists.</title>
        <authorList>
            <consortium name="DOE Joint Genome Institute"/>
            <consortium name="Mycorrhizal Genomics Consortium"/>
            <person name="Kohler A."/>
            <person name="Kuo A."/>
            <person name="Nagy L.G."/>
            <person name="Floudas D."/>
            <person name="Copeland A."/>
            <person name="Barry K.W."/>
            <person name="Cichocki N."/>
            <person name="Veneault-Fourrey C."/>
            <person name="LaButti K."/>
            <person name="Lindquist E.A."/>
            <person name="Lipzen A."/>
            <person name="Lundell T."/>
            <person name="Morin E."/>
            <person name="Murat C."/>
            <person name="Riley R."/>
            <person name="Ohm R."/>
            <person name="Sun H."/>
            <person name="Tunlid A."/>
            <person name="Henrissat B."/>
            <person name="Grigoriev I.V."/>
            <person name="Hibbett D.S."/>
            <person name="Martin F."/>
        </authorList>
    </citation>
    <scope>NUCLEOTIDE SEQUENCE [LARGE SCALE GENOMIC DNA]</scope>
    <source>
        <strain evidence="5">MUT 4182</strain>
    </source>
</reference>
<keyword evidence="1" id="KW-1133">Transmembrane helix</keyword>
<keyword evidence="2" id="KW-0732">Signal</keyword>
<evidence type="ECO:0000313" key="5">
    <source>
        <dbReference type="Proteomes" id="UP000054248"/>
    </source>
</evidence>
<dbReference type="Proteomes" id="UP000054248">
    <property type="component" value="Unassembled WGS sequence"/>
</dbReference>
<keyword evidence="4" id="KW-0378">Hydrolase</keyword>
<name>A0A0C3LBG3_9AGAM</name>
<dbReference type="InterPro" id="IPR031728">
    <property type="entry name" value="GlcAase_C"/>
</dbReference>
<dbReference type="InterPro" id="IPR017853">
    <property type="entry name" value="GH"/>
</dbReference>
<dbReference type="EMBL" id="KN822965">
    <property type="protein sequence ID" value="KIO31213.1"/>
    <property type="molecule type" value="Genomic_DNA"/>
</dbReference>
<dbReference type="AlphaFoldDB" id="A0A0C3LBG3"/>
<feature type="chain" id="PRO_5002179570" evidence="2">
    <location>
        <begin position="21"/>
        <end position="647"/>
    </location>
</feature>
<evidence type="ECO:0000313" key="4">
    <source>
        <dbReference type="EMBL" id="KIO31213.1"/>
    </source>
</evidence>
<protein>
    <submittedName>
        <fullName evidence="4">Glycoside hydrolase family 79 protein</fullName>
    </submittedName>
</protein>
<feature type="signal peptide" evidence="2">
    <location>
        <begin position="1"/>
        <end position="20"/>
    </location>
</feature>
<dbReference type="OrthoDB" id="2796951at2759"/>
<proteinExistence type="predicted"/>
<evidence type="ECO:0000256" key="1">
    <source>
        <dbReference type="SAM" id="Phobius"/>
    </source>
</evidence>
<feature type="domain" description="Beta-glucuronidase C-terminal" evidence="3">
    <location>
        <begin position="446"/>
        <end position="559"/>
    </location>
</feature>
<gene>
    <name evidence="4" type="ORF">M407DRAFT_221017</name>
</gene>
<dbReference type="PANTHER" id="PTHR36183:SF2">
    <property type="entry name" value="BETA-GLUCURONIDASE C-TERMINAL DOMAIN-CONTAINING PROTEIN"/>
    <property type="match status" value="1"/>
</dbReference>
<evidence type="ECO:0000256" key="2">
    <source>
        <dbReference type="SAM" id="SignalP"/>
    </source>
</evidence>
<dbReference type="Pfam" id="PF16862">
    <property type="entry name" value="Glyco_hydro_79C"/>
    <property type="match status" value="1"/>
</dbReference>
<dbReference type="InterPro" id="IPR052974">
    <property type="entry name" value="GH79_Enzymes"/>
</dbReference>
<organism evidence="4 5">
    <name type="scientific">Tulasnella calospora MUT 4182</name>
    <dbReference type="NCBI Taxonomy" id="1051891"/>
    <lineage>
        <taxon>Eukaryota</taxon>
        <taxon>Fungi</taxon>
        <taxon>Dikarya</taxon>
        <taxon>Basidiomycota</taxon>
        <taxon>Agaricomycotina</taxon>
        <taxon>Agaricomycetes</taxon>
        <taxon>Cantharellales</taxon>
        <taxon>Tulasnellaceae</taxon>
        <taxon>Tulasnella</taxon>
    </lineage>
</organism>
<keyword evidence="5" id="KW-1185">Reference proteome</keyword>
<evidence type="ECO:0000259" key="3">
    <source>
        <dbReference type="Pfam" id="PF16862"/>
    </source>
</evidence>
<keyword evidence="1" id="KW-0812">Transmembrane</keyword>
<dbReference type="Gene3D" id="3.20.20.80">
    <property type="entry name" value="Glycosidases"/>
    <property type="match status" value="1"/>
</dbReference>
<reference evidence="4 5" key="1">
    <citation type="submission" date="2014-04" db="EMBL/GenBank/DDBJ databases">
        <authorList>
            <consortium name="DOE Joint Genome Institute"/>
            <person name="Kuo A."/>
            <person name="Girlanda M."/>
            <person name="Perotto S."/>
            <person name="Kohler A."/>
            <person name="Nagy L.G."/>
            <person name="Floudas D."/>
            <person name="Copeland A."/>
            <person name="Barry K.W."/>
            <person name="Cichocki N."/>
            <person name="Veneault-Fourrey C."/>
            <person name="LaButti K."/>
            <person name="Lindquist E.A."/>
            <person name="Lipzen A."/>
            <person name="Lundell T."/>
            <person name="Morin E."/>
            <person name="Murat C."/>
            <person name="Sun H."/>
            <person name="Tunlid A."/>
            <person name="Henrissat B."/>
            <person name="Grigoriev I.V."/>
            <person name="Hibbett D.S."/>
            <person name="Martin F."/>
            <person name="Nordberg H.P."/>
            <person name="Cantor M.N."/>
            <person name="Hua S.X."/>
        </authorList>
    </citation>
    <scope>NUCLEOTIDE SEQUENCE [LARGE SCALE GENOMIC DNA]</scope>
    <source>
        <strain evidence="4 5">MUT 4182</strain>
    </source>
</reference>
<keyword evidence="1" id="KW-0472">Membrane</keyword>
<dbReference type="HOGENOM" id="CLU_023945_1_0_1"/>
<sequence length="647" mass="68953">MIPRILFGIPLLLAASAVDAAVTVYTSATGTAAMAQYTVASTDQTILNAPPPPAEFNPATFIQLYDGGMTGMGQPTPGSLFGFSIELSVAAMLTDRCLTHHIVLRPEFLNYCAILEARAGSITIRVGGNTQDKATLNVDGNPNGHTIEKYKGTDASPTETPEVHFTLDLLNAMAEISKLVNVKWFFGVPFLKTNSDGNAAVVVQNSMSILGDNLLGLQLANEPDLYGPHFKKWQDYSIPDFLNETNYMLSNLPFQGNPNVVGPSVCCMWTIGQLLDAGYLNQFAPHLKYVDVMHYPHNNCQGDENVQELYPAYLSHTEVQNLVSPYFDAANVAIGAGKQFMMMETNTASCGGFPGISDSFASALWATDYAMQMAYGNFTYGLLHFGGQNVYYNPFTPPPTNMTHIRKWNTGPIFYAQIVAAEALGKSGNARVIDLMLDNNSANRAGYAIYENGVASRLLLVNYVQPAVAGSNANDYLATFAIGGGQTGLPAITAASVKVKYLRAASVNSKDNITWAGQTFGQQFMSDGRLYGDLDVQTIQCNPADGTCNIPVPGPSVALVFLTDAAYQNSGADVATPMTFATSTTTQRLLLTMDEAQLNSSNGRSGADPLGTTSEGGSQTSGAAAMVGSFVGVVSFVVGAVVARVLL</sequence>